<dbReference type="InterPro" id="IPR009086">
    <property type="entry name" value="Bacteriocin_AS48"/>
</dbReference>
<dbReference type="GO" id="GO:0031640">
    <property type="term" value="P:killing of cells of another organism"/>
    <property type="evidence" value="ECO:0007669"/>
    <property type="project" value="UniProtKB-KW"/>
</dbReference>
<organism evidence="7 8">
    <name type="scientific">Bacillus thuringiensis serovar sooncheon</name>
    <dbReference type="NCBI Taxonomy" id="180891"/>
    <lineage>
        <taxon>Bacteria</taxon>
        <taxon>Bacillati</taxon>
        <taxon>Bacillota</taxon>
        <taxon>Bacilli</taxon>
        <taxon>Bacillales</taxon>
        <taxon>Bacillaceae</taxon>
        <taxon>Bacillus</taxon>
        <taxon>Bacillus cereus group</taxon>
    </lineage>
</organism>
<evidence type="ECO:0000256" key="4">
    <source>
        <dbReference type="ARBA" id="ARBA00023022"/>
    </source>
</evidence>
<evidence type="ECO:0000313" key="7">
    <source>
        <dbReference type="EMBL" id="OTX50992.1"/>
    </source>
</evidence>
<keyword evidence="5" id="KW-0078">Bacteriocin</keyword>
<sequence length="99" mass="9870">MKIKKVLAGTLGLGVVGFVLALDQFSGGGLANLTLQYDISAVNAGRIVTAIEWASDMSAVISLAGAILGAGIGAAAISAAIAIAKKKLLKEGKKAAVLY</sequence>
<dbReference type="InterPro" id="IPR020038">
    <property type="entry name" value="Circ_bacteriocin"/>
</dbReference>
<dbReference type="Gene3D" id="1.20.225.10">
    <property type="entry name" value="Bacteriocin AS-48"/>
    <property type="match status" value="1"/>
</dbReference>
<comment type="subcellular location">
    <subcellularLocation>
        <location evidence="1">Secreted</location>
    </subcellularLocation>
</comment>
<keyword evidence="2" id="KW-0964">Secreted</keyword>
<reference evidence="7 8" key="1">
    <citation type="submission" date="2016-10" db="EMBL/GenBank/DDBJ databases">
        <title>Comparative genomics of Bacillus thuringiensis reveals a path to pathogens against multiple invertebrate hosts.</title>
        <authorList>
            <person name="Zheng J."/>
            <person name="Gao Q."/>
            <person name="Liu H."/>
            <person name="Peng D."/>
            <person name="Ruan L."/>
            <person name="Sun M."/>
        </authorList>
    </citation>
    <scope>NUCLEOTIDE SEQUENCE [LARGE SCALE GENOMIC DNA]</scope>
    <source>
        <strain evidence="7">BGSC 4BB1</strain>
    </source>
</reference>
<gene>
    <name evidence="7" type="ORF">BK724_05300</name>
</gene>
<keyword evidence="6" id="KW-0812">Transmembrane</keyword>
<evidence type="ECO:0000256" key="3">
    <source>
        <dbReference type="ARBA" id="ARBA00022529"/>
    </source>
</evidence>
<dbReference type="Proteomes" id="UP000194733">
    <property type="component" value="Unassembled WGS sequence"/>
</dbReference>
<name>A0A9Q5X4R4_BACTU</name>
<feature type="transmembrane region" description="Helical" evidence="6">
    <location>
        <begin position="59"/>
        <end position="84"/>
    </location>
</feature>
<evidence type="ECO:0000313" key="8">
    <source>
        <dbReference type="Proteomes" id="UP000194733"/>
    </source>
</evidence>
<accession>A0A9Q5X4R4</accession>
<dbReference type="GO" id="GO:0005576">
    <property type="term" value="C:extracellular region"/>
    <property type="evidence" value="ECO:0007669"/>
    <property type="project" value="UniProtKB-SubCell"/>
</dbReference>
<comment type="caution">
    <text evidence="7">The sequence shown here is derived from an EMBL/GenBank/DDBJ whole genome shotgun (WGS) entry which is preliminary data.</text>
</comment>
<dbReference type="AlphaFoldDB" id="A0A9Q5X4R4"/>
<keyword evidence="3" id="KW-0929">Antimicrobial</keyword>
<dbReference type="Pfam" id="PF09221">
    <property type="entry name" value="Bacteriocin_IId"/>
    <property type="match status" value="1"/>
</dbReference>
<keyword evidence="4" id="KW-0044">Antibiotic</keyword>
<evidence type="ECO:0000256" key="1">
    <source>
        <dbReference type="ARBA" id="ARBA00004613"/>
    </source>
</evidence>
<evidence type="ECO:0000256" key="5">
    <source>
        <dbReference type="ARBA" id="ARBA00023048"/>
    </source>
</evidence>
<evidence type="ECO:0000256" key="2">
    <source>
        <dbReference type="ARBA" id="ARBA00022525"/>
    </source>
</evidence>
<keyword evidence="6" id="KW-1133">Transmembrane helix</keyword>
<evidence type="ECO:0000256" key="6">
    <source>
        <dbReference type="SAM" id="Phobius"/>
    </source>
</evidence>
<dbReference type="EMBL" id="NFCY01000018">
    <property type="protein sequence ID" value="OTX50992.1"/>
    <property type="molecule type" value="Genomic_DNA"/>
</dbReference>
<dbReference type="RefSeq" id="WP_065211981.1">
    <property type="nucleotide sequence ID" value="NZ_NFCY01000018.1"/>
</dbReference>
<keyword evidence="6" id="KW-0472">Membrane</keyword>
<dbReference type="GO" id="GO:0042742">
    <property type="term" value="P:defense response to bacterium"/>
    <property type="evidence" value="ECO:0007669"/>
    <property type="project" value="UniProtKB-KW"/>
</dbReference>
<protein>
    <submittedName>
        <fullName evidence="7">Circularin A/uberolysin family circular bacteriocin</fullName>
    </submittedName>
</protein>
<proteinExistence type="predicted"/>